<protein>
    <submittedName>
        <fullName evidence="1">Uncharacterized protein</fullName>
    </submittedName>
</protein>
<dbReference type="HOGENOM" id="CLU_2866532_0_0_3"/>
<dbReference type="RefSeq" id="WP_011610495.1">
    <property type="nucleotide sequence ID" value="NC_008312.1"/>
</dbReference>
<dbReference type="AlphaFoldDB" id="Q118H2"/>
<proteinExistence type="predicted"/>
<dbReference type="eggNOG" id="COG1479">
    <property type="taxonomic scope" value="Bacteria"/>
</dbReference>
<name>Q118H2_TRIEI</name>
<organism evidence="1">
    <name type="scientific">Trichodesmium erythraeum (strain IMS101)</name>
    <dbReference type="NCBI Taxonomy" id="203124"/>
    <lineage>
        <taxon>Bacteria</taxon>
        <taxon>Bacillati</taxon>
        <taxon>Cyanobacteriota</taxon>
        <taxon>Cyanophyceae</taxon>
        <taxon>Oscillatoriophycideae</taxon>
        <taxon>Oscillatoriales</taxon>
        <taxon>Microcoleaceae</taxon>
        <taxon>Trichodesmium</taxon>
    </lineage>
</organism>
<reference evidence="1" key="1">
    <citation type="submission" date="2006-06" db="EMBL/GenBank/DDBJ databases">
        <title>Complete sequence of Trichodesmium erythraeum IMS101.</title>
        <authorList>
            <consortium name="US DOE Joint Genome Institute"/>
            <person name="Copeland A."/>
            <person name="Lucas S."/>
            <person name="Lapidus A."/>
            <person name="Barry K."/>
            <person name="Detter J.C."/>
            <person name="Glavina del Rio T."/>
            <person name="Hammon N."/>
            <person name="Israni S."/>
            <person name="Dalin E."/>
            <person name="Tice H."/>
            <person name="Pitluck S."/>
            <person name="Kiss H."/>
            <person name="Munk A.C."/>
            <person name="Brettin T."/>
            <person name="Bruce D."/>
            <person name="Han C."/>
            <person name="Tapia R."/>
            <person name="Gilna P."/>
            <person name="Schmutz J."/>
            <person name="Larimer F."/>
            <person name="Land M."/>
            <person name="Hauser L."/>
            <person name="Kyrpides N."/>
            <person name="Kim E."/>
            <person name="Richardson P."/>
        </authorList>
    </citation>
    <scope>NUCLEOTIDE SEQUENCE [LARGE SCALE GENOMIC DNA]</scope>
    <source>
        <strain evidence="1">IMS101</strain>
    </source>
</reference>
<sequence length="64" mass="7174">MKIDTICDKNFSVIRITIPPQTSVSFIGEKVFVRENSSRVEVEGPKLLAVSEYFVKSLKKTAQA</sequence>
<dbReference type="KEGG" id="ter:Tery_0663"/>
<dbReference type="OrthoDB" id="9770340at2"/>
<evidence type="ECO:0000313" key="1">
    <source>
        <dbReference type="EMBL" id="ABG50102.1"/>
    </source>
</evidence>
<gene>
    <name evidence="1" type="ordered locus">Tery_0663</name>
</gene>
<dbReference type="EMBL" id="CP000393">
    <property type="protein sequence ID" value="ABG50102.1"/>
    <property type="molecule type" value="Genomic_DNA"/>
</dbReference>
<accession>Q118H2</accession>